<evidence type="ECO:0000313" key="5">
    <source>
        <dbReference type="EMBL" id="OAO15278.1"/>
    </source>
</evidence>
<dbReference type="GO" id="GO:0008168">
    <property type="term" value="F:methyltransferase activity"/>
    <property type="evidence" value="ECO:0007669"/>
    <property type="project" value="UniProtKB-KW"/>
</dbReference>
<evidence type="ECO:0000259" key="4">
    <source>
        <dbReference type="Pfam" id="PF13847"/>
    </source>
</evidence>
<name>A0A196SE48_BLAHN</name>
<evidence type="ECO:0000256" key="1">
    <source>
        <dbReference type="ARBA" id="ARBA00008361"/>
    </source>
</evidence>
<dbReference type="GO" id="GO:0032259">
    <property type="term" value="P:methylation"/>
    <property type="evidence" value="ECO:0007669"/>
    <property type="project" value="UniProtKB-KW"/>
</dbReference>
<keyword evidence="2 5" id="KW-0489">Methyltransferase</keyword>
<dbReference type="EMBL" id="LXWW01000159">
    <property type="protein sequence ID" value="OAO15278.1"/>
    <property type="molecule type" value="Genomic_DNA"/>
</dbReference>
<dbReference type="STRING" id="478820.A0A196SE48"/>
<accession>A0A196SE48</accession>
<dbReference type="OrthoDB" id="411785at2759"/>
<dbReference type="PANTHER" id="PTHR12176:SF79">
    <property type="entry name" value="METHYLTRANSFERASE TYPE 11 DOMAIN-CONTAINING PROTEIN"/>
    <property type="match status" value="1"/>
</dbReference>
<keyword evidence="3 5" id="KW-0808">Transferase</keyword>
<evidence type="ECO:0000313" key="6">
    <source>
        <dbReference type="Proteomes" id="UP000078348"/>
    </source>
</evidence>
<dbReference type="Proteomes" id="UP000078348">
    <property type="component" value="Unassembled WGS sequence"/>
</dbReference>
<organism evidence="5 6">
    <name type="scientific">Blastocystis sp. subtype 1 (strain ATCC 50177 / NandII)</name>
    <dbReference type="NCBI Taxonomy" id="478820"/>
    <lineage>
        <taxon>Eukaryota</taxon>
        <taxon>Sar</taxon>
        <taxon>Stramenopiles</taxon>
        <taxon>Bigyra</taxon>
        <taxon>Opalozoa</taxon>
        <taxon>Opalinata</taxon>
        <taxon>Blastocystidae</taxon>
        <taxon>Blastocystis</taxon>
    </lineage>
</organism>
<dbReference type="AlphaFoldDB" id="A0A196SE48"/>
<dbReference type="PANTHER" id="PTHR12176">
    <property type="entry name" value="SAM-DEPENDENT METHYLTRANSFERASE SUPERFAMILY PROTEIN"/>
    <property type="match status" value="1"/>
</dbReference>
<feature type="domain" description="Methyltransferase" evidence="4">
    <location>
        <begin position="38"/>
        <end position="168"/>
    </location>
</feature>
<protein>
    <submittedName>
        <fullName evidence="5">Methyltransferase</fullName>
    </submittedName>
</protein>
<proteinExistence type="inferred from homology"/>
<evidence type="ECO:0000256" key="2">
    <source>
        <dbReference type="ARBA" id="ARBA00022603"/>
    </source>
</evidence>
<keyword evidence="6" id="KW-1185">Reference proteome</keyword>
<dbReference type="FunFam" id="3.40.50.150:FF:000217">
    <property type="entry name" value="Methyltransferase protein 13"/>
    <property type="match status" value="1"/>
</dbReference>
<reference evidence="5 6" key="1">
    <citation type="submission" date="2016-05" db="EMBL/GenBank/DDBJ databases">
        <title>Nuclear genome of Blastocystis sp. subtype 1 NandII.</title>
        <authorList>
            <person name="Gentekaki E."/>
            <person name="Curtis B."/>
            <person name="Stairs C."/>
            <person name="Eme L."/>
            <person name="Herman E."/>
            <person name="Klimes V."/>
            <person name="Arias M.C."/>
            <person name="Elias M."/>
            <person name="Hilliou F."/>
            <person name="Klute M."/>
            <person name="Malik S.-B."/>
            <person name="Pightling A."/>
            <person name="Rachubinski R."/>
            <person name="Salas D."/>
            <person name="Schlacht A."/>
            <person name="Suga H."/>
            <person name="Archibald J."/>
            <person name="Ball S.G."/>
            <person name="Clark G."/>
            <person name="Dacks J."/>
            <person name="Van Der Giezen M."/>
            <person name="Tsaousis A."/>
            <person name="Roger A."/>
        </authorList>
    </citation>
    <scope>NUCLEOTIDE SEQUENCE [LARGE SCALE GENOMIC DNA]</scope>
    <source>
        <strain evidence="6">ATCC 50177 / NandII</strain>
    </source>
</reference>
<dbReference type="CDD" id="cd02440">
    <property type="entry name" value="AdoMet_MTases"/>
    <property type="match status" value="1"/>
</dbReference>
<gene>
    <name evidence="5" type="ORF">AV274_3057</name>
</gene>
<dbReference type="Pfam" id="PF13847">
    <property type="entry name" value="Methyltransf_31"/>
    <property type="match status" value="1"/>
</dbReference>
<sequence>MSKYGSVEYWNERYTKEDQGFEWYNAYGTIKDTICKYIKKDTSILNIGCGDSNLSEDMYRDGFTDITSCDFSPIVIEKMKEKCSEKKGMKWDVMDIHHMTYADASFDVVLDKGTLDAVICGDEATCFPEKVVSEVYRVLKTGGIYMLITFGMPENRLSYFENAQEKWKVTHISIPKTVVSTQSSQAGIEYCHHVYICEKEGN</sequence>
<dbReference type="InterPro" id="IPR025714">
    <property type="entry name" value="Methyltranfer_dom"/>
</dbReference>
<comment type="caution">
    <text evidence="5">The sequence shown here is derived from an EMBL/GenBank/DDBJ whole genome shotgun (WGS) entry which is preliminary data.</text>
</comment>
<dbReference type="InterPro" id="IPR029063">
    <property type="entry name" value="SAM-dependent_MTases_sf"/>
</dbReference>
<evidence type="ECO:0000256" key="3">
    <source>
        <dbReference type="ARBA" id="ARBA00022679"/>
    </source>
</evidence>
<dbReference type="SUPFAM" id="SSF53335">
    <property type="entry name" value="S-adenosyl-L-methionine-dependent methyltransferases"/>
    <property type="match status" value="1"/>
</dbReference>
<comment type="similarity">
    <text evidence="1">Belongs to the methyltransferase superfamily.</text>
</comment>
<dbReference type="Gene3D" id="3.40.50.150">
    <property type="entry name" value="Vaccinia Virus protein VP39"/>
    <property type="match status" value="1"/>
</dbReference>
<dbReference type="InterPro" id="IPR051419">
    <property type="entry name" value="Lys/N-term_MeTrsfase_sf"/>
</dbReference>